<gene>
    <name evidence="2" type="ORF">EDD39_2968</name>
</gene>
<comment type="caution">
    <text evidence="2">The sequence shown here is derived from an EMBL/GenBank/DDBJ whole genome shotgun (WGS) entry which is preliminary data.</text>
</comment>
<protein>
    <submittedName>
        <fullName evidence="2">Uncharacterized protein</fullName>
    </submittedName>
</protein>
<feature type="transmembrane region" description="Helical" evidence="1">
    <location>
        <begin position="86"/>
        <end position="111"/>
    </location>
</feature>
<keyword evidence="1" id="KW-0812">Transmembrane</keyword>
<reference evidence="2 3" key="1">
    <citation type="submission" date="2018-11" db="EMBL/GenBank/DDBJ databases">
        <title>Sequencing the genomes of 1000 actinobacteria strains.</title>
        <authorList>
            <person name="Klenk H.-P."/>
        </authorList>
    </citation>
    <scope>NUCLEOTIDE SEQUENCE [LARGE SCALE GENOMIC DNA]</scope>
    <source>
        <strain evidence="2 3">DSM 44780</strain>
    </source>
</reference>
<proteinExistence type="predicted"/>
<keyword evidence="1" id="KW-0472">Membrane</keyword>
<feature type="transmembrane region" description="Helical" evidence="1">
    <location>
        <begin position="42"/>
        <end position="66"/>
    </location>
</feature>
<evidence type="ECO:0000256" key="1">
    <source>
        <dbReference type="SAM" id="Phobius"/>
    </source>
</evidence>
<evidence type="ECO:0000313" key="3">
    <source>
        <dbReference type="Proteomes" id="UP000267408"/>
    </source>
</evidence>
<evidence type="ECO:0000313" key="2">
    <source>
        <dbReference type="EMBL" id="ROR44760.1"/>
    </source>
</evidence>
<dbReference type="EMBL" id="RJVJ01000001">
    <property type="protein sequence ID" value="ROR44760.1"/>
    <property type="molecule type" value="Genomic_DNA"/>
</dbReference>
<accession>A0A8G1UJ12</accession>
<dbReference type="AlphaFoldDB" id="A0A8G1UJ12"/>
<dbReference type="Proteomes" id="UP000267408">
    <property type="component" value="Unassembled WGS sequence"/>
</dbReference>
<feature type="transmembrane region" description="Helical" evidence="1">
    <location>
        <begin position="12"/>
        <end position="30"/>
    </location>
</feature>
<sequence length="293" mass="30953">MIQNLDQWVQWSGLLLGTLIALGSMVRSALNNLMARHGPSPVLGVVAGVGVAAFPSLLLKVAPAIWGSVAGSPTAEPVETDSGFEVPWGVLGSVAVGVAAVAGVALAAVAVRRRRAVGRAARLRRQQIEDRHDLVLEQYGAFCSDILAVLERPLLTDVSVRETAELVHALAAAADARAAGAESPAEYGRAVTALEIAWQVADRHALKVGTGQLPERERAAVARAQRLLRTALGEGASDAERQTAYRRAVELLEGIVVIPREVTSAIEGRARHRMLLKSYPEPAGAGSKDAVRR</sequence>
<name>A0A8G1UJ12_9ACTN</name>
<keyword evidence="1" id="KW-1133">Transmembrane helix</keyword>
<organism evidence="2 3">
    <name type="scientific">Kitasatospora cineracea</name>
    <dbReference type="NCBI Taxonomy" id="88074"/>
    <lineage>
        <taxon>Bacteria</taxon>
        <taxon>Bacillati</taxon>
        <taxon>Actinomycetota</taxon>
        <taxon>Actinomycetes</taxon>
        <taxon>Kitasatosporales</taxon>
        <taxon>Streptomycetaceae</taxon>
        <taxon>Kitasatospora</taxon>
    </lineage>
</organism>